<feature type="transmembrane region" description="Helical" evidence="1">
    <location>
        <begin position="24"/>
        <end position="44"/>
    </location>
</feature>
<evidence type="ECO:0000313" key="3">
    <source>
        <dbReference type="Proteomes" id="UP000184114"/>
    </source>
</evidence>
<dbReference type="SUPFAM" id="SSF158791">
    <property type="entry name" value="MgtE N-terminal domain-like"/>
    <property type="match status" value="1"/>
</dbReference>
<organism evidence="2 3">
    <name type="scientific">Tissierella praeacuta DSM 18095</name>
    <dbReference type="NCBI Taxonomy" id="1123404"/>
    <lineage>
        <taxon>Bacteria</taxon>
        <taxon>Bacillati</taxon>
        <taxon>Bacillota</taxon>
        <taxon>Tissierellia</taxon>
        <taxon>Tissierellales</taxon>
        <taxon>Tissierellaceae</taxon>
        <taxon>Tissierella</taxon>
    </lineage>
</organism>
<keyword evidence="3" id="KW-1185">Reference proteome</keyword>
<dbReference type="STRING" id="1123404.SAMN02745784_00387"/>
<name>A0A1M4SLR4_9FIRM</name>
<dbReference type="Proteomes" id="UP000184114">
    <property type="component" value="Unassembled WGS sequence"/>
</dbReference>
<evidence type="ECO:0008006" key="4">
    <source>
        <dbReference type="Google" id="ProtNLM"/>
    </source>
</evidence>
<dbReference type="AlphaFoldDB" id="A0A1M4SLR4"/>
<keyword evidence="1" id="KW-0812">Transmembrane</keyword>
<reference evidence="3" key="1">
    <citation type="submission" date="2016-11" db="EMBL/GenBank/DDBJ databases">
        <authorList>
            <person name="Varghese N."/>
            <person name="Submissions S."/>
        </authorList>
    </citation>
    <scope>NUCLEOTIDE SEQUENCE [LARGE SCALE GENOMIC DNA]</scope>
    <source>
        <strain evidence="3">DSM 18095</strain>
    </source>
</reference>
<dbReference type="GeneID" id="90995077"/>
<dbReference type="EMBL" id="FQTY01000001">
    <property type="protein sequence ID" value="SHE33151.1"/>
    <property type="molecule type" value="Genomic_DNA"/>
</dbReference>
<evidence type="ECO:0000313" key="2">
    <source>
        <dbReference type="EMBL" id="SHE33151.1"/>
    </source>
</evidence>
<accession>A0A1M4SLR4</accession>
<protein>
    <recommendedName>
        <fullName evidence="4">Flagellar motility protein MotE, a chaperone for MotC folding</fullName>
    </recommendedName>
</protein>
<evidence type="ECO:0000256" key="1">
    <source>
        <dbReference type="SAM" id="Phobius"/>
    </source>
</evidence>
<gene>
    <name evidence="2" type="ORF">SAMN02745784_00387</name>
</gene>
<dbReference type="RefSeq" id="WP_072972436.1">
    <property type="nucleotide sequence ID" value="NZ_FQTY01000001.1"/>
</dbReference>
<proteinExistence type="predicted"/>
<sequence>METTTVQNEKNIIQKDKKNKRFRIIGIVFISLVVVPLFIVSIIYNSNKQFKNNTNKLLSKMPGFIGEHFKHYPTEVEKNQKISYLSNYFINLDPNIAADKMYIIKKDDEKLYIDIVRGMNSISVPKTEEIVLKIRNMELRKDLLFSIYDDAQKEEQERLLSEVARFEKQDVLKSLLEIEKKFSDREFLKIISQINKDKLGEILYYVDNDIRNYILDTFKEDKKTLVEGIIYEKTNEVNTLIDVAKVFETKPIDITINAIGNTDNYTLYKLGIIYKNLSVIKSAEILSNIKDEAFIEELFASIMREEELTKSDTNITGDISKAMEFINEYGSKIKNLVIVYEKMSPEKVAKIAEQMIKNNETITLIELNSEETYELSDRIIIIDVLSKMKNQTLSKVLDFMEPDKASQITRLLAKPKNIN</sequence>
<keyword evidence="1" id="KW-0472">Membrane</keyword>
<keyword evidence="1" id="KW-1133">Transmembrane helix</keyword>